<evidence type="ECO:0000313" key="1">
    <source>
        <dbReference type="EMBL" id="OQS54316.1"/>
    </source>
</evidence>
<dbReference type="VEuPathDB" id="MicrosporidiaDB:EHP00_1022"/>
<protein>
    <submittedName>
        <fullName evidence="1">Uncharacterized protein</fullName>
    </submittedName>
</protein>
<keyword evidence="2" id="KW-1185">Reference proteome</keyword>
<accession>A0A1W0E507</accession>
<dbReference type="AlphaFoldDB" id="A0A1W0E507"/>
<reference evidence="1 2" key="1">
    <citation type="journal article" date="2017" name="Environ. Microbiol.">
        <title>Decay of the glycolytic pathway and adaptation to intranuclear parasitism within Enterocytozoonidae microsporidia.</title>
        <authorList>
            <person name="Wiredu Boakye D."/>
            <person name="Jaroenlak P."/>
            <person name="Prachumwat A."/>
            <person name="Williams T.A."/>
            <person name="Bateman K.S."/>
            <person name="Itsathitphaisarn O."/>
            <person name="Sritunyalucksana K."/>
            <person name="Paszkiewicz K.H."/>
            <person name="Moore K.A."/>
            <person name="Stentiford G.D."/>
            <person name="Williams B.A."/>
        </authorList>
    </citation>
    <scope>NUCLEOTIDE SEQUENCE [LARGE SCALE GENOMIC DNA]</scope>
    <source>
        <strain evidence="1 2">TH1</strain>
    </source>
</reference>
<comment type="caution">
    <text evidence="1">The sequence shown here is derived from an EMBL/GenBank/DDBJ whole genome shotgun (WGS) entry which is preliminary data.</text>
</comment>
<proteinExistence type="predicted"/>
<organism evidence="1 2">
    <name type="scientific">Ecytonucleospora hepatopenaei</name>
    <dbReference type="NCBI Taxonomy" id="646526"/>
    <lineage>
        <taxon>Eukaryota</taxon>
        <taxon>Fungi</taxon>
        <taxon>Fungi incertae sedis</taxon>
        <taxon>Microsporidia</taxon>
        <taxon>Enterocytozoonidae</taxon>
        <taxon>Ecytonucleospora</taxon>
    </lineage>
</organism>
<dbReference type="Proteomes" id="UP000192758">
    <property type="component" value="Unassembled WGS sequence"/>
</dbReference>
<name>A0A1W0E507_9MICR</name>
<sequence length="223" mass="26402">MDTMKNFLEKYIGEFKKTLIEKASNNIKLANDIREYRKYYNKAAEYLNLYFEHKTHVFNGEIPQFKLKNFISEKKHSQESILSNFMRVGLLKSVISDYLKLEYIENYLIPKIAYQIFNDDLSFERLCLSVKQKGDELKQEIIKSCDFNFDSIILNDVRNTEVTDILIKNGNKVINGTCEITAISTGNDKFNRKCFKENAYACFFEFLKEQDKWKCKNMSFKKL</sequence>
<gene>
    <name evidence="1" type="ORF">EHP00_1022</name>
</gene>
<evidence type="ECO:0000313" key="2">
    <source>
        <dbReference type="Proteomes" id="UP000192758"/>
    </source>
</evidence>
<dbReference type="EMBL" id="MNPJ01000020">
    <property type="protein sequence ID" value="OQS54316.1"/>
    <property type="molecule type" value="Genomic_DNA"/>
</dbReference>